<comment type="function">
    <text evidence="1 9">Involved in DNA replication and cell separation.</text>
</comment>
<dbReference type="PIRSF" id="PIRSF018148">
    <property type="entry name" value="UCP018148_CBS_YBR214w"/>
    <property type="match status" value="1"/>
</dbReference>
<dbReference type="GeneID" id="63751493"/>
<evidence type="ECO:0000256" key="4">
    <source>
        <dbReference type="ARBA" id="ARBA00014106"/>
    </source>
</evidence>
<evidence type="ECO:0000256" key="5">
    <source>
        <dbReference type="ARBA" id="ARBA00020584"/>
    </source>
</evidence>
<dbReference type="OrthoDB" id="449052at2759"/>
<evidence type="ECO:0000256" key="11">
    <source>
        <dbReference type="SAM" id="MobiDB-lite"/>
    </source>
</evidence>
<feature type="domain" description="CBS" evidence="12">
    <location>
        <begin position="197"/>
        <end position="257"/>
    </location>
</feature>
<dbReference type="PANTHER" id="PTHR13780">
    <property type="entry name" value="AMP-ACTIVATED PROTEIN KINASE, GAMMA REGULATORY SUBUNIT"/>
    <property type="match status" value="1"/>
</dbReference>
<feature type="compositionally biased region" description="Basic and acidic residues" evidence="11">
    <location>
        <begin position="518"/>
        <end position="530"/>
    </location>
</feature>
<evidence type="ECO:0000256" key="8">
    <source>
        <dbReference type="ARBA" id="ARBA00023122"/>
    </source>
</evidence>
<protein>
    <recommendedName>
        <fullName evidence="4">Protein SDS23</fullName>
    </recommendedName>
    <alternativeName>
        <fullName evidence="5">Protein sds23</fullName>
    </alternativeName>
</protein>
<dbReference type="InterPro" id="IPR050511">
    <property type="entry name" value="AMPK_gamma/SDS23_families"/>
</dbReference>
<dbReference type="InterPro" id="IPR016711">
    <property type="entry name" value="Ssd23"/>
</dbReference>
<dbReference type="EMBL" id="KV878211">
    <property type="protein sequence ID" value="OJJ36680.1"/>
    <property type="molecule type" value="Genomic_DNA"/>
</dbReference>
<dbReference type="SMART" id="SM00116">
    <property type="entry name" value="CBS"/>
    <property type="match status" value="3"/>
</dbReference>
<evidence type="ECO:0000313" key="13">
    <source>
        <dbReference type="EMBL" id="OJJ36680.1"/>
    </source>
</evidence>
<feature type="domain" description="CBS" evidence="12">
    <location>
        <begin position="272"/>
        <end position="329"/>
    </location>
</feature>
<comment type="similarity">
    <text evidence="3 9">Belongs to the SDS23 family.</text>
</comment>
<name>A0A1L9RP05_ASPWE</name>
<accession>A0A1L9RP05</accession>
<dbReference type="InterPro" id="IPR046342">
    <property type="entry name" value="CBS_dom_sf"/>
</dbReference>
<feature type="region of interest" description="Disordered" evidence="11">
    <location>
        <begin position="493"/>
        <end position="530"/>
    </location>
</feature>
<gene>
    <name evidence="13" type="ORF">ASPWEDRAFT_417786</name>
</gene>
<dbReference type="SUPFAM" id="SSF54631">
    <property type="entry name" value="CBS-domain pair"/>
    <property type="match status" value="2"/>
</dbReference>
<sequence length="530" mass="56773">MSERQSLDVADNPNGSGAASPRSSTDSRSPSLRSQPARLSHPSSNHQHRQSLSESLRTPGSPRSRRQPSLGQSAIQSLIDNPPAPNHVNPAFAGRDWRQISIGELVSPDDLKFVEVETGIEEATNILIESRIPVLLVREKPEDKSAVGTFDYSDLNAYLLLAAGLTQPNEESIEAYEQLARKAKEGSKIPLSDVRDLGKKEPLTTLPASASVMAAVKTFGGGIHRVVVVDDNNEVVGIFSQFRLVKFLWENGRCFPAIDQLYPQHLGDLRIGSREVISINGDKLLSEALQLMNDEGISSVAVVDNHFNVVGNISTTDVKLLTRSSSLPLLYNTCTHFISVILSTRGLEEGQDSFPVFHVNPGSTLAHTVAKVVATKSHRLWVTDPLSPSNSGPPTPSHSTLHVPLVSTNAGSNTEPLPPNSPPSSSHNHSNPNLAAQTYNTALFSHPGPPAGVVHAVAPSIPASALPGARLSGRLLGVVSLTDILNLHARASGLSPADPAESRSRRRRSSSSSISVRRSGEIGRELFSRG</sequence>
<evidence type="ECO:0000259" key="12">
    <source>
        <dbReference type="PROSITE" id="PS51371"/>
    </source>
</evidence>
<organism evidence="13 14">
    <name type="scientific">Aspergillus wentii DTO 134E9</name>
    <dbReference type="NCBI Taxonomy" id="1073089"/>
    <lineage>
        <taxon>Eukaryota</taxon>
        <taxon>Fungi</taxon>
        <taxon>Dikarya</taxon>
        <taxon>Ascomycota</taxon>
        <taxon>Pezizomycotina</taxon>
        <taxon>Eurotiomycetes</taxon>
        <taxon>Eurotiomycetidae</taxon>
        <taxon>Eurotiales</taxon>
        <taxon>Aspergillaceae</taxon>
        <taxon>Aspergillus</taxon>
        <taxon>Aspergillus subgen. Cremei</taxon>
    </lineage>
</organism>
<keyword evidence="8 10" id="KW-0129">CBS domain</keyword>
<dbReference type="GO" id="GO:0030071">
    <property type="term" value="P:regulation of mitotic metaphase/anaphase transition"/>
    <property type="evidence" value="ECO:0007669"/>
    <property type="project" value="InterPro"/>
</dbReference>
<evidence type="ECO:0000256" key="10">
    <source>
        <dbReference type="PROSITE-ProRule" id="PRU00703"/>
    </source>
</evidence>
<dbReference type="STRING" id="1073089.A0A1L9RP05"/>
<feature type="compositionally biased region" description="Low complexity" evidence="11">
    <location>
        <begin position="423"/>
        <end position="433"/>
    </location>
</feature>
<evidence type="ECO:0000256" key="6">
    <source>
        <dbReference type="ARBA" id="ARBA00022490"/>
    </source>
</evidence>
<reference evidence="14" key="1">
    <citation type="journal article" date="2017" name="Genome Biol.">
        <title>Comparative genomics reveals high biological diversity and specific adaptations in the industrially and medically important fungal genus Aspergillus.</title>
        <authorList>
            <person name="de Vries R.P."/>
            <person name="Riley R."/>
            <person name="Wiebenga A."/>
            <person name="Aguilar-Osorio G."/>
            <person name="Amillis S."/>
            <person name="Uchima C.A."/>
            <person name="Anderluh G."/>
            <person name="Asadollahi M."/>
            <person name="Askin M."/>
            <person name="Barry K."/>
            <person name="Battaglia E."/>
            <person name="Bayram O."/>
            <person name="Benocci T."/>
            <person name="Braus-Stromeyer S.A."/>
            <person name="Caldana C."/>
            <person name="Canovas D."/>
            <person name="Cerqueira G.C."/>
            <person name="Chen F."/>
            <person name="Chen W."/>
            <person name="Choi C."/>
            <person name="Clum A."/>
            <person name="Dos Santos R.A."/>
            <person name="Damasio A.R."/>
            <person name="Diallinas G."/>
            <person name="Emri T."/>
            <person name="Fekete E."/>
            <person name="Flipphi M."/>
            <person name="Freyberg S."/>
            <person name="Gallo A."/>
            <person name="Gournas C."/>
            <person name="Habgood R."/>
            <person name="Hainaut M."/>
            <person name="Harispe M.L."/>
            <person name="Henrissat B."/>
            <person name="Hilden K.S."/>
            <person name="Hope R."/>
            <person name="Hossain A."/>
            <person name="Karabika E."/>
            <person name="Karaffa L."/>
            <person name="Karanyi Z."/>
            <person name="Krasevec N."/>
            <person name="Kuo A."/>
            <person name="Kusch H."/>
            <person name="LaButti K."/>
            <person name="Lagendijk E.L."/>
            <person name="Lapidus A."/>
            <person name="Levasseur A."/>
            <person name="Lindquist E."/>
            <person name="Lipzen A."/>
            <person name="Logrieco A.F."/>
            <person name="MacCabe A."/>
            <person name="Maekelae M.R."/>
            <person name="Malavazi I."/>
            <person name="Melin P."/>
            <person name="Meyer V."/>
            <person name="Mielnichuk N."/>
            <person name="Miskei M."/>
            <person name="Molnar A.P."/>
            <person name="Mule G."/>
            <person name="Ngan C.Y."/>
            <person name="Orejas M."/>
            <person name="Orosz E."/>
            <person name="Ouedraogo J.P."/>
            <person name="Overkamp K.M."/>
            <person name="Park H.-S."/>
            <person name="Perrone G."/>
            <person name="Piumi F."/>
            <person name="Punt P.J."/>
            <person name="Ram A.F."/>
            <person name="Ramon A."/>
            <person name="Rauscher S."/>
            <person name="Record E."/>
            <person name="Riano-Pachon D.M."/>
            <person name="Robert V."/>
            <person name="Roehrig J."/>
            <person name="Ruller R."/>
            <person name="Salamov A."/>
            <person name="Salih N.S."/>
            <person name="Samson R.A."/>
            <person name="Sandor E."/>
            <person name="Sanguinetti M."/>
            <person name="Schuetze T."/>
            <person name="Sepcic K."/>
            <person name="Shelest E."/>
            <person name="Sherlock G."/>
            <person name="Sophianopoulou V."/>
            <person name="Squina F.M."/>
            <person name="Sun H."/>
            <person name="Susca A."/>
            <person name="Todd R.B."/>
            <person name="Tsang A."/>
            <person name="Unkles S.E."/>
            <person name="van de Wiele N."/>
            <person name="van Rossen-Uffink D."/>
            <person name="Oliveira J.V."/>
            <person name="Vesth T.C."/>
            <person name="Visser J."/>
            <person name="Yu J.-H."/>
            <person name="Zhou M."/>
            <person name="Andersen M.R."/>
            <person name="Archer D.B."/>
            <person name="Baker S.E."/>
            <person name="Benoit I."/>
            <person name="Brakhage A.A."/>
            <person name="Braus G.H."/>
            <person name="Fischer R."/>
            <person name="Frisvad J.C."/>
            <person name="Goldman G.H."/>
            <person name="Houbraken J."/>
            <person name="Oakley B."/>
            <person name="Pocsi I."/>
            <person name="Scazzocchio C."/>
            <person name="Seiboth B."/>
            <person name="vanKuyk P.A."/>
            <person name="Wortman J."/>
            <person name="Dyer P.S."/>
            <person name="Grigoriev I.V."/>
        </authorList>
    </citation>
    <scope>NUCLEOTIDE SEQUENCE [LARGE SCALE GENOMIC DNA]</scope>
    <source>
        <strain evidence="14">DTO 134E9</strain>
    </source>
</reference>
<dbReference type="GO" id="GO:0042149">
    <property type="term" value="P:cellular response to glucose starvation"/>
    <property type="evidence" value="ECO:0007669"/>
    <property type="project" value="UniProtKB-UniRule"/>
</dbReference>
<evidence type="ECO:0000256" key="7">
    <source>
        <dbReference type="ARBA" id="ARBA00022737"/>
    </source>
</evidence>
<dbReference type="PROSITE" id="PS51371">
    <property type="entry name" value="CBS"/>
    <property type="match status" value="2"/>
</dbReference>
<dbReference type="RefSeq" id="XP_040690356.1">
    <property type="nucleotide sequence ID" value="XM_040835645.1"/>
</dbReference>
<feature type="compositionally biased region" description="Low complexity" evidence="11">
    <location>
        <begin position="20"/>
        <end position="34"/>
    </location>
</feature>
<dbReference type="GO" id="GO:0004865">
    <property type="term" value="F:protein serine/threonine phosphatase inhibitor activity"/>
    <property type="evidence" value="ECO:0007669"/>
    <property type="project" value="TreeGrafter"/>
</dbReference>
<dbReference type="CDD" id="cd02205">
    <property type="entry name" value="CBS_pair_SF"/>
    <property type="match status" value="2"/>
</dbReference>
<evidence type="ECO:0000313" key="14">
    <source>
        <dbReference type="Proteomes" id="UP000184383"/>
    </source>
</evidence>
<feature type="region of interest" description="Disordered" evidence="11">
    <location>
        <begin position="1"/>
        <end position="71"/>
    </location>
</feature>
<dbReference type="GO" id="GO:0005737">
    <property type="term" value="C:cytoplasm"/>
    <property type="evidence" value="ECO:0007669"/>
    <property type="project" value="UniProtKB-SubCell"/>
</dbReference>
<dbReference type="VEuPathDB" id="FungiDB:ASPWEDRAFT_417786"/>
<evidence type="ECO:0000256" key="9">
    <source>
        <dbReference type="PIRNR" id="PIRNR018148"/>
    </source>
</evidence>
<feature type="region of interest" description="Disordered" evidence="11">
    <location>
        <begin position="384"/>
        <end position="433"/>
    </location>
</feature>
<dbReference type="InterPro" id="IPR000644">
    <property type="entry name" value="CBS_dom"/>
</dbReference>
<feature type="compositionally biased region" description="Polar residues" evidence="11">
    <location>
        <begin position="397"/>
        <end position="415"/>
    </location>
</feature>
<dbReference type="Pfam" id="PF00571">
    <property type="entry name" value="CBS"/>
    <property type="match status" value="2"/>
</dbReference>
<dbReference type="PANTHER" id="PTHR13780:SF36">
    <property type="entry name" value="CBS DOMAIN-CONTAINING PROTEIN"/>
    <property type="match status" value="1"/>
</dbReference>
<evidence type="ECO:0000256" key="3">
    <source>
        <dbReference type="ARBA" id="ARBA00006624"/>
    </source>
</evidence>
<evidence type="ECO:0000256" key="1">
    <source>
        <dbReference type="ARBA" id="ARBA00002656"/>
    </source>
</evidence>
<keyword evidence="7" id="KW-0677">Repeat</keyword>
<feature type="compositionally biased region" description="Polar residues" evidence="11">
    <location>
        <begin position="41"/>
        <end position="58"/>
    </location>
</feature>
<keyword evidence="6 9" id="KW-0963">Cytoplasm</keyword>
<dbReference type="AlphaFoldDB" id="A0A1L9RP05"/>
<proteinExistence type="inferred from homology"/>
<keyword evidence="14" id="KW-1185">Reference proteome</keyword>
<comment type="subcellular location">
    <subcellularLocation>
        <location evidence="2 9">Cytoplasm</location>
    </subcellularLocation>
</comment>
<dbReference type="Gene3D" id="3.10.580.10">
    <property type="entry name" value="CBS-domain"/>
    <property type="match status" value="2"/>
</dbReference>
<evidence type="ECO:0000256" key="2">
    <source>
        <dbReference type="ARBA" id="ARBA00004496"/>
    </source>
</evidence>
<dbReference type="Proteomes" id="UP000184383">
    <property type="component" value="Unassembled WGS sequence"/>
</dbReference>